<proteinExistence type="predicted"/>
<evidence type="ECO:0000313" key="2">
    <source>
        <dbReference type="Proteomes" id="UP000646548"/>
    </source>
</evidence>
<evidence type="ECO:0000313" key="1">
    <source>
        <dbReference type="EMBL" id="KAF6735342.1"/>
    </source>
</evidence>
<gene>
    <name evidence="1" type="ORF">FQA47_001681</name>
</gene>
<name>A0A834KYD1_ORYME</name>
<accession>A0A834KYD1</accession>
<organism evidence="1 2">
    <name type="scientific">Oryzias melastigma</name>
    <name type="common">Marine medaka</name>
    <dbReference type="NCBI Taxonomy" id="30732"/>
    <lineage>
        <taxon>Eukaryota</taxon>
        <taxon>Metazoa</taxon>
        <taxon>Chordata</taxon>
        <taxon>Craniata</taxon>
        <taxon>Vertebrata</taxon>
        <taxon>Euteleostomi</taxon>
        <taxon>Actinopterygii</taxon>
        <taxon>Neopterygii</taxon>
        <taxon>Teleostei</taxon>
        <taxon>Neoteleostei</taxon>
        <taxon>Acanthomorphata</taxon>
        <taxon>Ovalentaria</taxon>
        <taxon>Atherinomorphae</taxon>
        <taxon>Beloniformes</taxon>
        <taxon>Adrianichthyidae</taxon>
        <taxon>Oryziinae</taxon>
        <taxon>Oryzias</taxon>
    </lineage>
</organism>
<comment type="caution">
    <text evidence="1">The sequence shown here is derived from an EMBL/GenBank/DDBJ whole genome shotgun (WGS) entry which is preliminary data.</text>
</comment>
<reference evidence="1" key="1">
    <citation type="journal article" name="BMC Genomics">
        <title>Long-read sequencing and de novo genome assembly of marine medaka (Oryzias melastigma).</title>
        <authorList>
            <person name="Liang P."/>
            <person name="Saqib H.S.A."/>
            <person name="Ni X."/>
            <person name="Shen Y."/>
        </authorList>
    </citation>
    <scope>NUCLEOTIDE SEQUENCE</scope>
    <source>
        <strain evidence="1">Bigg-433</strain>
    </source>
</reference>
<dbReference type="EMBL" id="WKFB01000109">
    <property type="protein sequence ID" value="KAF6735342.1"/>
    <property type="molecule type" value="Genomic_DNA"/>
</dbReference>
<sequence>MRTAAAPCAALPVCSAAPRPLQTSTDGALTSAAWARLRTESRPMGARRKACSWQIRGLGFSRLRVIKSRQDAMQLPEPKKGGDSR</sequence>
<dbReference type="Proteomes" id="UP000646548">
    <property type="component" value="Unassembled WGS sequence"/>
</dbReference>
<dbReference type="AlphaFoldDB" id="A0A834KYD1"/>
<protein>
    <submittedName>
        <fullName evidence="1">Uncharacterized protein</fullName>
    </submittedName>
</protein>